<evidence type="ECO:0000313" key="1">
    <source>
        <dbReference type="EMBL" id="CAC5424180.1"/>
    </source>
</evidence>
<name>A0A6J8EUN5_MYTCO</name>
<protein>
    <submittedName>
        <fullName evidence="1">Uncharacterized protein</fullName>
    </submittedName>
</protein>
<dbReference type="AlphaFoldDB" id="A0A6J8EUN5"/>
<accession>A0A6J8EUN5</accession>
<dbReference type="Proteomes" id="UP000507470">
    <property type="component" value="Unassembled WGS sequence"/>
</dbReference>
<gene>
    <name evidence="1" type="ORF">MCOR_56104</name>
</gene>
<reference evidence="1 2" key="1">
    <citation type="submission" date="2020-06" db="EMBL/GenBank/DDBJ databases">
        <authorList>
            <person name="Li R."/>
            <person name="Bekaert M."/>
        </authorList>
    </citation>
    <scope>NUCLEOTIDE SEQUENCE [LARGE SCALE GENOMIC DNA]</scope>
    <source>
        <strain evidence="2">wild</strain>
    </source>
</reference>
<evidence type="ECO:0000313" key="2">
    <source>
        <dbReference type="Proteomes" id="UP000507470"/>
    </source>
</evidence>
<dbReference type="EMBL" id="CACVKT020009964">
    <property type="protein sequence ID" value="CAC5424180.1"/>
    <property type="molecule type" value="Genomic_DNA"/>
</dbReference>
<sequence length="174" mass="20863">MENTSKYLDGEAILVEIALNELYYKKSECFALVKYLVSEYSCLNVDVLLAIAEKLYNNFEMVRWVMSITEHKIFYIAWKNQKWIHKEICELKLIYDTEFYKTLDRTTIIKKELKYRKNDCIKFLLRNIDMQRAETEVVERVCSSDDEHLMQMMFTKFRSLNIIAIISIAVRKQN</sequence>
<proteinExistence type="predicted"/>
<organism evidence="1 2">
    <name type="scientific">Mytilus coruscus</name>
    <name type="common">Sea mussel</name>
    <dbReference type="NCBI Taxonomy" id="42192"/>
    <lineage>
        <taxon>Eukaryota</taxon>
        <taxon>Metazoa</taxon>
        <taxon>Spiralia</taxon>
        <taxon>Lophotrochozoa</taxon>
        <taxon>Mollusca</taxon>
        <taxon>Bivalvia</taxon>
        <taxon>Autobranchia</taxon>
        <taxon>Pteriomorphia</taxon>
        <taxon>Mytilida</taxon>
        <taxon>Mytiloidea</taxon>
        <taxon>Mytilidae</taxon>
        <taxon>Mytilinae</taxon>
        <taxon>Mytilus</taxon>
    </lineage>
</organism>
<keyword evidence="2" id="KW-1185">Reference proteome</keyword>